<evidence type="ECO:0000256" key="1">
    <source>
        <dbReference type="SAM" id="MobiDB-lite"/>
    </source>
</evidence>
<protein>
    <recommendedName>
        <fullName evidence="2">DUF6287 domain-containing protein</fullName>
    </recommendedName>
</protein>
<sequence length="205" mass="22087" precursor="true">MVRKREGIYGKKSANIKKFVGISLITLGTLTVLTACGSKESKKSEQSSFSSSINNKSSQSSSSNSSSTSSSSSSSSSTQEGFGDVPQILSGNYSSLNGTWQTADGSTKIILKNGNIIFSPEYERIISNPVAKDGIVIADALNDKRHMGFMFADAHNSPLFPNYSNVDKTDSGKDRLIITTDEEGIEIFDTMPTAFFYKVSNDTTL</sequence>
<dbReference type="Pfam" id="PF19804">
    <property type="entry name" value="DUF6287"/>
    <property type="match status" value="1"/>
</dbReference>
<dbReference type="EMBL" id="PKRZ01000001">
    <property type="protein sequence ID" value="PLW59926.1"/>
    <property type="molecule type" value="Genomic_DNA"/>
</dbReference>
<name>A0A2N5WCH9_LACLL</name>
<comment type="caution">
    <text evidence="3">The sequence shown here is derived from an EMBL/GenBank/DDBJ whole genome shotgun (WGS) entry which is preliminary data.</text>
</comment>
<feature type="region of interest" description="Disordered" evidence="1">
    <location>
        <begin position="39"/>
        <end position="81"/>
    </location>
</feature>
<evidence type="ECO:0000259" key="2">
    <source>
        <dbReference type="Pfam" id="PF19804"/>
    </source>
</evidence>
<dbReference type="AlphaFoldDB" id="A0A2N5WCH9"/>
<organism evidence="3 4">
    <name type="scientific">Lactococcus lactis subsp. lactis</name>
    <name type="common">Streptococcus lactis</name>
    <dbReference type="NCBI Taxonomy" id="1360"/>
    <lineage>
        <taxon>Bacteria</taxon>
        <taxon>Bacillati</taxon>
        <taxon>Bacillota</taxon>
        <taxon>Bacilli</taxon>
        <taxon>Lactobacillales</taxon>
        <taxon>Streptococcaceae</taxon>
        <taxon>Lactococcus</taxon>
    </lineage>
</organism>
<dbReference type="RefSeq" id="WP_029344517.1">
    <property type="nucleotide sequence ID" value="NZ_JNLP01000001.1"/>
</dbReference>
<gene>
    <name evidence="3" type="ORF">CYU10_000833</name>
</gene>
<dbReference type="Proteomes" id="UP000234865">
    <property type="component" value="Unassembled WGS sequence"/>
</dbReference>
<feature type="domain" description="DUF6287" evidence="2">
    <location>
        <begin position="85"/>
        <end position="107"/>
    </location>
</feature>
<evidence type="ECO:0000313" key="3">
    <source>
        <dbReference type="EMBL" id="PLW59926.1"/>
    </source>
</evidence>
<proteinExistence type="predicted"/>
<reference evidence="4" key="1">
    <citation type="submission" date="2016-08" db="EMBL/GenBank/DDBJ databases">
        <title>Comparative genomics of Lactococcus lactis strain WFLU12 isolated from the gastrointestinal tract of wild olive flounder (Paralichythys olivaceus).</title>
        <authorList>
            <person name="Nguyen T.L."/>
            <person name="Kim D.-H."/>
        </authorList>
    </citation>
    <scope>NUCLEOTIDE SEQUENCE [LARGE SCALE GENOMIC DNA]</scope>
    <source>
        <strain evidence="4">WFLU12</strain>
    </source>
</reference>
<accession>A0A2N5WCH9</accession>
<feature type="compositionally biased region" description="Low complexity" evidence="1">
    <location>
        <begin position="46"/>
        <end position="80"/>
    </location>
</feature>
<evidence type="ECO:0000313" key="4">
    <source>
        <dbReference type="Proteomes" id="UP000234865"/>
    </source>
</evidence>
<dbReference type="InterPro" id="IPR046254">
    <property type="entry name" value="DUF6287"/>
</dbReference>